<gene>
    <name evidence="3" type="ORF">ACIBP5_35025</name>
</gene>
<name>A0ABW8AFJ7_9ACTN</name>
<accession>A0ABW8AFJ7</accession>
<dbReference type="Proteomes" id="UP001612928">
    <property type="component" value="Unassembled WGS sequence"/>
</dbReference>
<sequence length="119" mass="12338">MSHEDPPGGYPYQPYGAPYGDQPPPHYGQGYGPPPRPSGQGPQASAIVALVLNLLAVVSCCNLLAIPGSILAGLAMGRSATEPDKARGLLVWSWVLFGAGFVLTIGLFVFLGVIGAFDD</sequence>
<keyword evidence="2" id="KW-0472">Membrane</keyword>
<evidence type="ECO:0000256" key="1">
    <source>
        <dbReference type="SAM" id="MobiDB-lite"/>
    </source>
</evidence>
<evidence type="ECO:0000313" key="4">
    <source>
        <dbReference type="Proteomes" id="UP001612928"/>
    </source>
</evidence>
<comment type="caution">
    <text evidence="3">The sequence shown here is derived from an EMBL/GenBank/DDBJ whole genome shotgun (WGS) entry which is preliminary data.</text>
</comment>
<keyword evidence="2" id="KW-0812">Transmembrane</keyword>
<feature type="transmembrane region" description="Helical" evidence="2">
    <location>
        <begin position="44"/>
        <end position="77"/>
    </location>
</feature>
<feature type="region of interest" description="Disordered" evidence="1">
    <location>
        <begin position="1"/>
        <end position="42"/>
    </location>
</feature>
<feature type="compositionally biased region" description="Pro residues" evidence="1">
    <location>
        <begin position="21"/>
        <end position="37"/>
    </location>
</feature>
<dbReference type="EMBL" id="JBITMB010000012">
    <property type="protein sequence ID" value="MFI7445212.1"/>
    <property type="molecule type" value="Genomic_DNA"/>
</dbReference>
<keyword evidence="2" id="KW-1133">Transmembrane helix</keyword>
<evidence type="ECO:0000256" key="2">
    <source>
        <dbReference type="SAM" id="Phobius"/>
    </source>
</evidence>
<evidence type="ECO:0000313" key="3">
    <source>
        <dbReference type="EMBL" id="MFI7445212.1"/>
    </source>
</evidence>
<dbReference type="RefSeq" id="WP_101789282.1">
    <property type="nucleotide sequence ID" value="NZ_JBITMB010000012.1"/>
</dbReference>
<evidence type="ECO:0008006" key="5">
    <source>
        <dbReference type="Google" id="ProtNLM"/>
    </source>
</evidence>
<reference evidence="3 4" key="1">
    <citation type="submission" date="2024-10" db="EMBL/GenBank/DDBJ databases">
        <title>The Natural Products Discovery Center: Release of the First 8490 Sequenced Strains for Exploring Actinobacteria Biosynthetic Diversity.</title>
        <authorList>
            <person name="Kalkreuter E."/>
            <person name="Kautsar S.A."/>
            <person name="Yang D."/>
            <person name="Bader C.D."/>
            <person name="Teijaro C.N."/>
            <person name="Fluegel L."/>
            <person name="Davis C.M."/>
            <person name="Simpson J.R."/>
            <person name="Lauterbach L."/>
            <person name="Steele A.D."/>
            <person name="Gui C."/>
            <person name="Meng S."/>
            <person name="Li G."/>
            <person name="Viehrig K."/>
            <person name="Ye F."/>
            <person name="Su P."/>
            <person name="Kiefer A.F."/>
            <person name="Nichols A."/>
            <person name="Cepeda A.J."/>
            <person name="Yan W."/>
            <person name="Fan B."/>
            <person name="Jiang Y."/>
            <person name="Adhikari A."/>
            <person name="Zheng C.-J."/>
            <person name="Schuster L."/>
            <person name="Cowan T.M."/>
            <person name="Smanski M.J."/>
            <person name="Chevrette M.G."/>
            <person name="De Carvalho L.P.S."/>
            <person name="Shen B."/>
        </authorList>
    </citation>
    <scope>NUCLEOTIDE SEQUENCE [LARGE SCALE GENOMIC DNA]</scope>
    <source>
        <strain evidence="3 4">NPDC049503</strain>
    </source>
</reference>
<organism evidence="3 4">
    <name type="scientific">Nonomuraea indica</name>
    <dbReference type="NCBI Taxonomy" id="1581193"/>
    <lineage>
        <taxon>Bacteria</taxon>
        <taxon>Bacillati</taxon>
        <taxon>Actinomycetota</taxon>
        <taxon>Actinomycetes</taxon>
        <taxon>Streptosporangiales</taxon>
        <taxon>Streptosporangiaceae</taxon>
        <taxon>Nonomuraea</taxon>
    </lineage>
</organism>
<keyword evidence="4" id="KW-1185">Reference proteome</keyword>
<proteinExistence type="predicted"/>
<feature type="compositionally biased region" description="Low complexity" evidence="1">
    <location>
        <begin position="10"/>
        <end position="20"/>
    </location>
</feature>
<protein>
    <recommendedName>
        <fullName evidence="5">DUF4190 domain-containing protein</fullName>
    </recommendedName>
</protein>
<feature type="transmembrane region" description="Helical" evidence="2">
    <location>
        <begin position="89"/>
        <end position="117"/>
    </location>
</feature>